<name>A0AA85JTL8_TRIRE</name>
<evidence type="ECO:0000313" key="3">
    <source>
        <dbReference type="Proteomes" id="UP000050795"/>
    </source>
</evidence>
<reference evidence="3" key="1">
    <citation type="submission" date="2022-06" db="EMBL/GenBank/DDBJ databases">
        <authorList>
            <person name="Berger JAMES D."/>
            <person name="Berger JAMES D."/>
        </authorList>
    </citation>
    <scope>NUCLEOTIDE SEQUENCE [LARGE SCALE GENOMIC DNA]</scope>
</reference>
<proteinExistence type="predicted"/>
<keyword evidence="3" id="KW-1185">Reference proteome</keyword>
<dbReference type="WBParaSite" id="TREG1_40790.2">
    <property type="protein sequence ID" value="TREG1_40790.2"/>
    <property type="gene ID" value="TREG1_40790"/>
</dbReference>
<feature type="coiled-coil region" evidence="1">
    <location>
        <begin position="818"/>
        <end position="866"/>
    </location>
</feature>
<feature type="region of interest" description="Disordered" evidence="2">
    <location>
        <begin position="772"/>
        <end position="793"/>
    </location>
</feature>
<evidence type="ECO:0000256" key="1">
    <source>
        <dbReference type="SAM" id="Coils"/>
    </source>
</evidence>
<evidence type="ECO:0000313" key="4">
    <source>
        <dbReference type="WBParaSite" id="TREG1_40790.2"/>
    </source>
</evidence>
<sequence>MDFIPDEILSHILQPKSHRSKDICSSHSIANIPKNTSEFQNFVINTKKTKRFLNTTSNLDKTDKSPPELVPDMADSFRDDLCLKNVEGLQNRNNLQAALRCLTEASSSNTKLLLEVGNLHLEFIHVISSANSNETAISNVHKLYKLLLQRIESNQRKYGEENHVCFYLALDVVKMFCDRNILNIIGQLQTSKDKWVFMYDRSFLMTRKLITQLYELLTACTEGVIRFSEHLEYLFMSSNFYLEGLLRKIEKFEMYLHPTFKDDVQNRNLDYVTHINVHLTDVQDTTQKVLNKISELWNVKKYDLINHIGLNSGHYDVNNSGNDNDNDDGDDHGDDGDDFNSDYTEEKIMKATEEKCQLKYNRTANVKTYKPNVFSSILKLECGSQNTAQPKFYKQLFQNTNFELNLYDLKLLLKSASDEFHALFIFLKENLSGQQPSELFHWLNLTNDINGLEDIYNRLSSILTMQEHNLIKLINLYDLGLSTFIHMLEKLKNNLNNEQEVGPFYEIESLREKFKEWKSLMTLDTCDFLQPDPIESESSEMNDKDVDRMDNKSDQTILTGNYHNQSTLNSIINLQRNVNQRLCELNMNLVNNVNKIESKKSIICQQLTSKWISNAIIWICLNSSNITVEWNQLFEKIFQKKKDKDSGNGTPDAVSEDTTTSGSCCIDYNDINNWIYSCFKENYESLQKQLLDFQTEDKLHEVINLITAQLDDISNDFNINTCLSKYFKDKGDHEVWEQQNKDLDLAKQEFVQAWHNLANEIFPRDLQYTENIQSESPKESVKQANQSPDNNLDLDQLRTMTENELFCISSLDYLDKLVQAALERKKKAIIRRKNLEESIKCKQETISKLEKEMEDIDGKLDELRTKLGETFESMQLEAQQDK</sequence>
<evidence type="ECO:0000256" key="2">
    <source>
        <dbReference type="SAM" id="MobiDB-lite"/>
    </source>
</evidence>
<keyword evidence="1" id="KW-0175">Coiled coil</keyword>
<reference evidence="4" key="2">
    <citation type="submission" date="2023-11" db="UniProtKB">
        <authorList>
            <consortium name="WormBaseParasite"/>
        </authorList>
    </citation>
    <scope>IDENTIFICATION</scope>
</reference>
<protein>
    <submittedName>
        <fullName evidence="4">Uncharacterized protein</fullName>
    </submittedName>
</protein>
<feature type="region of interest" description="Disordered" evidence="2">
    <location>
        <begin position="319"/>
        <end position="341"/>
    </location>
</feature>
<dbReference type="AlphaFoldDB" id="A0AA85JTL8"/>
<organism evidence="3 4">
    <name type="scientific">Trichobilharzia regenti</name>
    <name type="common">Nasal bird schistosome</name>
    <dbReference type="NCBI Taxonomy" id="157069"/>
    <lineage>
        <taxon>Eukaryota</taxon>
        <taxon>Metazoa</taxon>
        <taxon>Spiralia</taxon>
        <taxon>Lophotrochozoa</taxon>
        <taxon>Platyhelminthes</taxon>
        <taxon>Trematoda</taxon>
        <taxon>Digenea</taxon>
        <taxon>Strigeidida</taxon>
        <taxon>Schistosomatoidea</taxon>
        <taxon>Schistosomatidae</taxon>
        <taxon>Trichobilharzia</taxon>
    </lineage>
</organism>
<accession>A0AA85JTL8</accession>
<feature type="compositionally biased region" description="Acidic residues" evidence="2">
    <location>
        <begin position="324"/>
        <end position="340"/>
    </location>
</feature>
<dbReference type="Proteomes" id="UP000050795">
    <property type="component" value="Unassembled WGS sequence"/>
</dbReference>